<dbReference type="InterPro" id="IPR050796">
    <property type="entry name" value="SCF_F-box_component"/>
</dbReference>
<evidence type="ECO:0000313" key="2">
    <source>
        <dbReference type="EMBL" id="CAI0541458.1"/>
    </source>
</evidence>
<dbReference type="InterPro" id="IPR036047">
    <property type="entry name" value="F-box-like_dom_sf"/>
</dbReference>
<evidence type="ECO:0000313" key="3">
    <source>
        <dbReference type="Proteomes" id="UP001154282"/>
    </source>
</evidence>
<comment type="caution">
    <text evidence="2">The sequence shown here is derived from an EMBL/GenBank/DDBJ whole genome shotgun (WGS) entry which is preliminary data.</text>
</comment>
<accession>A0AAV0QAW9</accession>
<dbReference type="InterPro" id="IPR006527">
    <property type="entry name" value="F-box-assoc_dom_typ1"/>
</dbReference>
<dbReference type="Gene3D" id="1.20.1280.50">
    <property type="match status" value="1"/>
</dbReference>
<dbReference type="PANTHER" id="PTHR31672:SF13">
    <property type="entry name" value="F-BOX PROTEIN CPR30-LIKE"/>
    <property type="match status" value="1"/>
</dbReference>
<reference evidence="2" key="1">
    <citation type="submission" date="2022-08" db="EMBL/GenBank/DDBJ databases">
        <authorList>
            <person name="Gutierrez-Valencia J."/>
        </authorList>
    </citation>
    <scope>NUCLEOTIDE SEQUENCE</scope>
</reference>
<dbReference type="InterPro" id="IPR017451">
    <property type="entry name" value="F-box-assoc_interact_dom"/>
</dbReference>
<feature type="domain" description="F-box" evidence="1">
    <location>
        <begin position="5"/>
        <end position="55"/>
    </location>
</feature>
<protein>
    <recommendedName>
        <fullName evidence="1">F-box domain-containing protein</fullName>
    </recommendedName>
</protein>
<dbReference type="SUPFAM" id="SSF50965">
    <property type="entry name" value="Galactose oxidase, central domain"/>
    <property type="match status" value="1"/>
</dbReference>
<dbReference type="SUPFAM" id="SSF81383">
    <property type="entry name" value="F-box domain"/>
    <property type="match status" value="1"/>
</dbReference>
<name>A0AAV0QAW9_9ROSI</name>
<dbReference type="Pfam" id="PF07734">
    <property type="entry name" value="FBA_1"/>
    <property type="match status" value="1"/>
</dbReference>
<gene>
    <name evidence="2" type="ORF">LITE_LOCUS42110</name>
</gene>
<dbReference type="CDD" id="cd22157">
    <property type="entry name" value="F-box_AtFBW1-like"/>
    <property type="match status" value="1"/>
</dbReference>
<dbReference type="Pfam" id="PF00646">
    <property type="entry name" value="F-box"/>
    <property type="match status" value="1"/>
</dbReference>
<dbReference type="PANTHER" id="PTHR31672">
    <property type="entry name" value="BNACNNG10540D PROTEIN"/>
    <property type="match status" value="1"/>
</dbReference>
<keyword evidence="3" id="KW-1185">Reference proteome</keyword>
<dbReference type="PROSITE" id="PS50181">
    <property type="entry name" value="FBOX"/>
    <property type="match status" value="1"/>
</dbReference>
<organism evidence="2 3">
    <name type="scientific">Linum tenue</name>
    <dbReference type="NCBI Taxonomy" id="586396"/>
    <lineage>
        <taxon>Eukaryota</taxon>
        <taxon>Viridiplantae</taxon>
        <taxon>Streptophyta</taxon>
        <taxon>Embryophyta</taxon>
        <taxon>Tracheophyta</taxon>
        <taxon>Spermatophyta</taxon>
        <taxon>Magnoliopsida</taxon>
        <taxon>eudicotyledons</taxon>
        <taxon>Gunneridae</taxon>
        <taxon>Pentapetalae</taxon>
        <taxon>rosids</taxon>
        <taxon>fabids</taxon>
        <taxon>Malpighiales</taxon>
        <taxon>Linaceae</taxon>
        <taxon>Linum</taxon>
    </lineage>
</organism>
<evidence type="ECO:0000259" key="1">
    <source>
        <dbReference type="PROSITE" id="PS50181"/>
    </source>
</evidence>
<dbReference type="InterPro" id="IPR011043">
    <property type="entry name" value="Gal_Oxase/kelch_b-propeller"/>
</dbReference>
<dbReference type="SMART" id="SM00256">
    <property type="entry name" value="FBOX"/>
    <property type="match status" value="1"/>
</dbReference>
<dbReference type="EMBL" id="CAMGYJ010000009">
    <property type="protein sequence ID" value="CAI0541458.1"/>
    <property type="molecule type" value="Genomic_DNA"/>
</dbReference>
<proteinExistence type="predicted"/>
<dbReference type="NCBIfam" id="TIGR01640">
    <property type="entry name" value="F_box_assoc_1"/>
    <property type="match status" value="1"/>
</dbReference>
<sequence>MASSASPLKSLPEDLLIQILTRLPVKSILRFKSVSKRWSTLLTTPQFTAAHLRRSASDNPLLIIRHGQTTGDLLISVLDSNLATLHRDLPVPVPRYDDFSASIVGSCNGLLCLEYRTTRAALWNPATKQFAWIPDLDLRSPFRHVTRFVAIAESYGFGFNGEIEDYRWVKFAGFYYRDWSREDEAIWESLEVKAAVFSWKSWSWKELRGARIPAASYGHAVAANGHLYWIGGGDGMRDFVLAFDLVADSFRIVDLPEARPDDGGLLRLDIEARIAAFRSCLELRLYDDDELEVLVIGENGVDMRGETWEFMCGYGWFDGSTDRETVESCCEGLWKGLQMFRLMRGGSRDHLYLFDPGSRVIRRFDDLVGIVFGVGSFVHSLVPVRGVKNGVEL</sequence>
<dbReference type="InterPro" id="IPR001810">
    <property type="entry name" value="F-box_dom"/>
</dbReference>
<dbReference type="Proteomes" id="UP001154282">
    <property type="component" value="Unassembled WGS sequence"/>
</dbReference>
<dbReference type="AlphaFoldDB" id="A0AAV0QAW9"/>